<dbReference type="EMBL" id="JAPDIA010000009">
    <property type="protein sequence ID" value="MDG0814534.1"/>
    <property type="molecule type" value="Genomic_DNA"/>
</dbReference>
<feature type="domain" description="SLH" evidence="1">
    <location>
        <begin position="79"/>
        <end position="142"/>
    </location>
</feature>
<name>A0A9X4L081_9BACL</name>
<keyword evidence="3" id="KW-1185">Reference proteome</keyword>
<dbReference type="InterPro" id="IPR001119">
    <property type="entry name" value="SLH_dom"/>
</dbReference>
<dbReference type="PANTHER" id="PTHR43308">
    <property type="entry name" value="OUTER MEMBRANE PROTEIN ALPHA-RELATED"/>
    <property type="match status" value="1"/>
</dbReference>
<protein>
    <submittedName>
        <fullName evidence="2">S-layer homology domain-containing protein</fullName>
    </submittedName>
</protein>
<accession>A0A9X4L081</accession>
<dbReference type="PROSITE" id="PS51272">
    <property type="entry name" value="SLH"/>
    <property type="match status" value="3"/>
</dbReference>
<reference evidence="2" key="1">
    <citation type="submission" date="2022-10" db="EMBL/GenBank/DDBJ databases">
        <title>Comparative genomic analysis of Cohnella hashimotonis sp. nov., isolated from the International Space Station.</title>
        <authorList>
            <person name="Simpson A."/>
            <person name="Venkateswaran K."/>
        </authorList>
    </citation>
    <scope>NUCLEOTIDE SEQUENCE</scope>
    <source>
        <strain evidence="2">DSM 28161</strain>
    </source>
</reference>
<organism evidence="2 3">
    <name type="scientific">Cohnella rhizosphaerae</name>
    <dbReference type="NCBI Taxonomy" id="1457232"/>
    <lineage>
        <taxon>Bacteria</taxon>
        <taxon>Bacillati</taxon>
        <taxon>Bacillota</taxon>
        <taxon>Bacilli</taxon>
        <taxon>Bacillales</taxon>
        <taxon>Paenibacillaceae</taxon>
        <taxon>Cohnella</taxon>
    </lineage>
</organism>
<dbReference type="Pfam" id="PF00395">
    <property type="entry name" value="SLH"/>
    <property type="match status" value="3"/>
</dbReference>
<proteinExistence type="predicted"/>
<sequence length="203" mass="22237">MKYIAPAGKTVEFQDNRKTFADIASHWGKSYIDFVAERELFVGVSDLHFAPNAGMTRAMLATVIGRLYESSYGPLATSGAHVFTDADYDSWYGAYLDWAASSGIIQGVGGNRFDPDRQVTRQETAAMLYRFAQYIKADTSVAPEAMPDYSDASSIEAWARQAVLYGQQAGIFTGRGGNSFAPKETATRAEVAAILQRFIETIV</sequence>
<evidence type="ECO:0000313" key="3">
    <source>
        <dbReference type="Proteomes" id="UP001153404"/>
    </source>
</evidence>
<evidence type="ECO:0000259" key="1">
    <source>
        <dbReference type="PROSITE" id="PS51272"/>
    </source>
</evidence>
<feature type="domain" description="SLH" evidence="1">
    <location>
        <begin position="15"/>
        <end position="78"/>
    </location>
</feature>
<evidence type="ECO:0000313" key="2">
    <source>
        <dbReference type="EMBL" id="MDG0814534.1"/>
    </source>
</evidence>
<dbReference type="AlphaFoldDB" id="A0A9X4L081"/>
<feature type="domain" description="SLH" evidence="1">
    <location>
        <begin position="146"/>
        <end position="203"/>
    </location>
</feature>
<dbReference type="Proteomes" id="UP001153404">
    <property type="component" value="Unassembled WGS sequence"/>
</dbReference>
<dbReference type="RefSeq" id="WP_277539756.1">
    <property type="nucleotide sequence ID" value="NZ_JAPDIA010000009.1"/>
</dbReference>
<comment type="caution">
    <text evidence="2">The sequence shown here is derived from an EMBL/GenBank/DDBJ whole genome shotgun (WGS) entry which is preliminary data.</text>
</comment>
<gene>
    <name evidence="2" type="ORF">OMP40_38565</name>
</gene>
<dbReference type="PANTHER" id="PTHR43308:SF5">
    <property type="entry name" value="S-LAYER PROTEIN _ PEPTIDOGLYCAN ENDO-BETA-N-ACETYLGLUCOSAMINIDASE"/>
    <property type="match status" value="1"/>
</dbReference>
<dbReference type="InterPro" id="IPR051465">
    <property type="entry name" value="Cell_Envelope_Struct_Comp"/>
</dbReference>